<organism evidence="1 2">
    <name type="scientific">Cucurbita argyrosperma subsp. sororia</name>
    <dbReference type="NCBI Taxonomy" id="37648"/>
    <lineage>
        <taxon>Eukaryota</taxon>
        <taxon>Viridiplantae</taxon>
        <taxon>Streptophyta</taxon>
        <taxon>Embryophyta</taxon>
        <taxon>Tracheophyta</taxon>
        <taxon>Spermatophyta</taxon>
        <taxon>Magnoliopsida</taxon>
        <taxon>eudicotyledons</taxon>
        <taxon>Gunneridae</taxon>
        <taxon>Pentapetalae</taxon>
        <taxon>rosids</taxon>
        <taxon>fabids</taxon>
        <taxon>Cucurbitales</taxon>
        <taxon>Cucurbitaceae</taxon>
        <taxon>Cucurbiteae</taxon>
        <taxon>Cucurbita</taxon>
    </lineage>
</organism>
<proteinExistence type="predicted"/>
<evidence type="ECO:0000313" key="2">
    <source>
        <dbReference type="Proteomes" id="UP000685013"/>
    </source>
</evidence>
<name>A0AAV6NDY6_9ROSI</name>
<keyword evidence="2" id="KW-1185">Reference proteome</keyword>
<dbReference type="AlphaFoldDB" id="A0AAV6NDY6"/>
<dbReference type="EMBL" id="JAGKQH010000007">
    <property type="protein sequence ID" value="KAG6595116.1"/>
    <property type="molecule type" value="Genomic_DNA"/>
</dbReference>
<gene>
    <name evidence="1" type="ORF">SDJN03_11669</name>
</gene>
<dbReference type="Proteomes" id="UP000685013">
    <property type="component" value="Chromosome 7"/>
</dbReference>
<accession>A0AAV6NDY6</accession>
<reference evidence="1 2" key="1">
    <citation type="journal article" date="2021" name="Hortic Res">
        <title>The domestication of Cucurbita argyrosperma as revealed by the genome of its wild relative.</title>
        <authorList>
            <person name="Barrera-Redondo J."/>
            <person name="Sanchez-de la Vega G."/>
            <person name="Aguirre-Liguori J.A."/>
            <person name="Castellanos-Morales G."/>
            <person name="Gutierrez-Guerrero Y.T."/>
            <person name="Aguirre-Dugua X."/>
            <person name="Aguirre-Planter E."/>
            <person name="Tenaillon M.I."/>
            <person name="Lira-Saade R."/>
            <person name="Eguiarte L.E."/>
        </authorList>
    </citation>
    <scope>NUCLEOTIDE SEQUENCE [LARGE SCALE GENOMIC DNA]</scope>
    <source>
        <strain evidence="1">JBR-2021</strain>
    </source>
</reference>
<comment type="caution">
    <text evidence="1">The sequence shown here is derived from an EMBL/GenBank/DDBJ whole genome shotgun (WGS) entry which is preliminary data.</text>
</comment>
<protein>
    <submittedName>
        <fullName evidence="1">Uncharacterized protein</fullName>
    </submittedName>
</protein>
<feature type="non-terminal residue" evidence="1">
    <location>
        <position position="1"/>
    </location>
</feature>
<evidence type="ECO:0000313" key="1">
    <source>
        <dbReference type="EMBL" id="KAG6595116.1"/>
    </source>
</evidence>
<sequence>MGLGKAVSQVTLSFSRGGNDSFNSLSKFVICARSTLTALSATPSSLEVGLFFLLHSQPLSLIQVFEKDGRC</sequence>